<protein>
    <recommendedName>
        <fullName evidence="2">Reverse transcriptase domain-containing protein</fullName>
    </recommendedName>
</protein>
<dbReference type="EMBL" id="BKCJ010009310">
    <property type="protein sequence ID" value="GEU86376.1"/>
    <property type="molecule type" value="Genomic_DNA"/>
</dbReference>
<dbReference type="AlphaFoldDB" id="A0A6L2NJG7"/>
<gene>
    <name evidence="1" type="ORF">Tci_058354</name>
</gene>
<accession>A0A6L2NJG7</accession>
<reference evidence="1" key="1">
    <citation type="journal article" date="2019" name="Sci. Rep.">
        <title>Draft genome of Tanacetum cinerariifolium, the natural source of mosquito coil.</title>
        <authorList>
            <person name="Yamashiro T."/>
            <person name="Shiraishi A."/>
            <person name="Satake H."/>
            <person name="Nakayama K."/>
        </authorList>
    </citation>
    <scope>NUCLEOTIDE SEQUENCE</scope>
</reference>
<comment type="caution">
    <text evidence="1">The sequence shown here is derived from an EMBL/GenBank/DDBJ whole genome shotgun (WGS) entry which is preliminary data.</text>
</comment>
<proteinExistence type="predicted"/>
<evidence type="ECO:0008006" key="2">
    <source>
        <dbReference type="Google" id="ProtNLM"/>
    </source>
</evidence>
<sequence length="383" mass="43860">MPKVLLIAWERFSKIKHAFTDKQYQPEEIQELMCKLLEDVRDINAELSFTNSLSWDRPMIVDDEEHSTQFRLYLENSSKAIAPVLPTEEPEYSLSIGNGHLDTIPATKSDELIKSSVENLVLIPSDYGVISDNESKCDVPVNNESSLNFMTLSNPLFDCNDDFTFSDDELLSNEDVPMENFKIYSNPLFDDEEIISTKIDPHYFNVESNLIESLLNRDTLTDSSPKFDYLLKLAHIHPIPPRIEEANFDLEEEICLVENLSIVSNDPIPISKNKSSNFDHYDEPLFPRPPLEPPDVEVFFDFEPDSGELISTVMNNIDDLIEDECFDPRGGEIDVFANVEDNDYFPFIFVIQIFLPYLIYPEVSPLLLLTGSEDTIFDLEIST</sequence>
<evidence type="ECO:0000313" key="1">
    <source>
        <dbReference type="EMBL" id="GEU86376.1"/>
    </source>
</evidence>
<organism evidence="1">
    <name type="scientific">Tanacetum cinerariifolium</name>
    <name type="common">Dalmatian daisy</name>
    <name type="synonym">Chrysanthemum cinerariifolium</name>
    <dbReference type="NCBI Taxonomy" id="118510"/>
    <lineage>
        <taxon>Eukaryota</taxon>
        <taxon>Viridiplantae</taxon>
        <taxon>Streptophyta</taxon>
        <taxon>Embryophyta</taxon>
        <taxon>Tracheophyta</taxon>
        <taxon>Spermatophyta</taxon>
        <taxon>Magnoliopsida</taxon>
        <taxon>eudicotyledons</taxon>
        <taxon>Gunneridae</taxon>
        <taxon>Pentapetalae</taxon>
        <taxon>asterids</taxon>
        <taxon>campanulids</taxon>
        <taxon>Asterales</taxon>
        <taxon>Asteraceae</taxon>
        <taxon>Asteroideae</taxon>
        <taxon>Anthemideae</taxon>
        <taxon>Anthemidinae</taxon>
        <taxon>Tanacetum</taxon>
    </lineage>
</organism>
<name>A0A6L2NJG7_TANCI</name>